<dbReference type="GO" id="GO:0005829">
    <property type="term" value="C:cytosol"/>
    <property type="evidence" value="ECO:0007669"/>
    <property type="project" value="TreeGrafter"/>
</dbReference>
<sequence>DARRLVAGHAAQLRDAYVTHYTPNETVSNVVSTLVATNQEQIAGACVDLAVAALSEPDLLRVTRDEYFTYLMPEGELYDKSSVPGNEDSKEMNLKRESKAYSYKEQLEEQQLRRELEDKRRTEGKLKEVPLSAKQKEAIKAQLAKESAIRQRLTELDGRVVIA</sequence>
<dbReference type="PANTHER" id="PTHR23346">
    <property type="entry name" value="TRANSLATIONAL ACTIVATOR GCN1-RELATED"/>
    <property type="match status" value="1"/>
</dbReference>
<organism evidence="3">
    <name type="scientific">Pectinophora gossypiella</name>
    <name type="common">Cotton pink bollworm</name>
    <name type="synonym">Depressaria gossypiella</name>
    <dbReference type="NCBI Taxonomy" id="13191"/>
    <lineage>
        <taxon>Eukaryota</taxon>
        <taxon>Metazoa</taxon>
        <taxon>Ecdysozoa</taxon>
        <taxon>Arthropoda</taxon>
        <taxon>Hexapoda</taxon>
        <taxon>Insecta</taxon>
        <taxon>Pterygota</taxon>
        <taxon>Neoptera</taxon>
        <taxon>Endopterygota</taxon>
        <taxon>Lepidoptera</taxon>
        <taxon>Glossata</taxon>
        <taxon>Ditrysia</taxon>
        <taxon>Gelechioidea</taxon>
        <taxon>Gelechiidae</taxon>
        <taxon>Apatetrinae</taxon>
        <taxon>Pectinophora</taxon>
    </lineage>
</organism>
<protein>
    <submittedName>
        <fullName evidence="3">Uncharacterized protein</fullName>
    </submittedName>
</protein>
<gene>
    <name evidence="3" type="ORF">g.19695</name>
</gene>
<dbReference type="GO" id="GO:0034198">
    <property type="term" value="P:cellular response to amino acid starvation"/>
    <property type="evidence" value="ECO:0007669"/>
    <property type="project" value="TreeGrafter"/>
</dbReference>
<reference evidence="3" key="1">
    <citation type="submission" date="2015-09" db="EMBL/GenBank/DDBJ databases">
        <title>De novo assembly of Pectinophora gossypiella (Pink Bollworm) gut transcriptome.</title>
        <authorList>
            <person name="Tassone E.E."/>
        </authorList>
    </citation>
    <scope>NUCLEOTIDE SEQUENCE</scope>
</reference>
<dbReference type="GO" id="GO:0019887">
    <property type="term" value="F:protein kinase regulator activity"/>
    <property type="evidence" value="ECO:0007669"/>
    <property type="project" value="TreeGrafter"/>
</dbReference>
<evidence type="ECO:0000313" key="3">
    <source>
        <dbReference type="EMBL" id="JAT81606.1"/>
    </source>
</evidence>
<name>A0A1E1W3P6_PECGO</name>
<dbReference type="EMBL" id="GDQN01009448">
    <property type="protein sequence ID" value="JAT81606.1"/>
    <property type="molecule type" value="Transcribed_RNA"/>
</dbReference>
<keyword evidence="1" id="KW-0677">Repeat</keyword>
<feature type="non-terminal residue" evidence="3">
    <location>
        <position position="1"/>
    </location>
</feature>
<dbReference type="OrthoDB" id="5148094at2759"/>
<dbReference type="AlphaFoldDB" id="A0A1E1W3P6"/>
<evidence type="ECO:0000256" key="2">
    <source>
        <dbReference type="SAM" id="MobiDB-lite"/>
    </source>
</evidence>
<dbReference type="PANTHER" id="PTHR23346:SF7">
    <property type="entry name" value="STALLED RIBOSOME SENSOR GCN1"/>
    <property type="match status" value="1"/>
</dbReference>
<feature type="region of interest" description="Disordered" evidence="2">
    <location>
        <begin position="105"/>
        <end position="128"/>
    </location>
</feature>
<evidence type="ECO:0000256" key="1">
    <source>
        <dbReference type="ARBA" id="ARBA00022737"/>
    </source>
</evidence>
<accession>A0A1E1W3P6</accession>
<proteinExistence type="predicted"/>
<dbReference type="GO" id="GO:0006417">
    <property type="term" value="P:regulation of translation"/>
    <property type="evidence" value="ECO:0007669"/>
    <property type="project" value="TreeGrafter"/>
</dbReference>
<feature type="non-terminal residue" evidence="3">
    <location>
        <position position="163"/>
    </location>
</feature>